<evidence type="ECO:0000259" key="1">
    <source>
        <dbReference type="Pfam" id="PF17076"/>
    </source>
</evidence>
<protein>
    <recommendedName>
        <fullName evidence="1">Sbe2/Sbe22 C-terminal domain-containing protein</fullName>
    </recommendedName>
</protein>
<feature type="domain" description="Sbe2/Sbe22 C-terminal" evidence="1">
    <location>
        <begin position="465"/>
        <end position="527"/>
    </location>
</feature>
<proteinExistence type="predicted"/>
<dbReference type="HOGENOM" id="CLU_515861_0_0_1"/>
<dbReference type="Pfam" id="PF17076">
    <property type="entry name" value="SBE2_C"/>
    <property type="match status" value="2"/>
</dbReference>
<dbReference type="KEGG" id="kaf:KAFR_0E04050"/>
<gene>
    <name evidence="2" type="primary">KAFR0E04050</name>
    <name evidence="2" type="ORF">KAFR_0E04050</name>
</gene>
<sequence>MYSYGDNGLIGLGIITRRPSDNLLNKIRYKDDRKREISDSNISIISGASTVTNRRSLSTSTTSSSNSVVIDNKYCTQNRTGDSNKTVIDNRNNATDKGALTPSQKYRLHKFGRQDKLRKQIINNDSLFDGWNVPVYSYLGEESLDLPVTPIPGMQAFNSDTSFMSSVSSNLSEVNVRKFRARRPAKRLVSNGSITSLGDASLTSRDKSDVLCEGRPNWLPPLESCERAKTERMINKTFESMFQVELNRNSRRWELLNRNRLNWERYMNTLHEDNLHKLRKLVWDASINQDLRLSCYSRLFKRTTDIKIESYNELVTKLLQIEFPASKQLEIDRTVQENIKSKISFREYNGSGKIFNDLQQLLQIKSISKRGLLQGDELLFFHFLQMKYQMSDIWNIVNMIQSNCFHENVQFKFGNNTYNLNFFKLESEPIDFKMFWNIMERLNHDLFLWVVDIIVITNMLQNKWNYKILLSFVINILTNYHFGFNDLVELHTLTDSNFILPAHPLDSSDAFDINHNFVKKWSRFYEKM</sequence>
<accession>H2AW06</accession>
<dbReference type="Proteomes" id="UP000005220">
    <property type="component" value="Chromosome 5"/>
</dbReference>
<dbReference type="eggNOG" id="ENOG502QR4N">
    <property type="taxonomic scope" value="Eukaryota"/>
</dbReference>
<evidence type="ECO:0000313" key="3">
    <source>
        <dbReference type="Proteomes" id="UP000005220"/>
    </source>
</evidence>
<dbReference type="EMBL" id="HE650825">
    <property type="protein sequence ID" value="CCF58556.1"/>
    <property type="molecule type" value="Genomic_DNA"/>
</dbReference>
<dbReference type="AlphaFoldDB" id="H2AW06"/>
<dbReference type="InterPro" id="IPR031403">
    <property type="entry name" value="Sbe2/Sbe22_C"/>
</dbReference>
<dbReference type="GO" id="GO:0031505">
    <property type="term" value="P:fungal-type cell wall organization"/>
    <property type="evidence" value="ECO:0007669"/>
    <property type="project" value="InterPro"/>
</dbReference>
<dbReference type="OrthoDB" id="289721at2759"/>
<reference evidence="2 3" key="1">
    <citation type="journal article" date="2011" name="Proc. Natl. Acad. Sci. U.S.A.">
        <title>Evolutionary erosion of yeast sex chromosomes by mating-type switching accidents.</title>
        <authorList>
            <person name="Gordon J.L."/>
            <person name="Armisen D."/>
            <person name="Proux-Wera E."/>
            <person name="Oheigeartaigh S.S."/>
            <person name="Byrne K.P."/>
            <person name="Wolfe K.H."/>
        </authorList>
    </citation>
    <scope>NUCLEOTIDE SEQUENCE [LARGE SCALE GENOMIC DNA]</scope>
    <source>
        <strain evidence="3">ATCC 22294 / BCRC 22015 / CBS 2517 / CECT 1963 / NBRC 1671 / NRRL Y-8276</strain>
    </source>
</reference>
<feature type="domain" description="Sbe2/Sbe22 C-terminal" evidence="1">
    <location>
        <begin position="272"/>
        <end position="459"/>
    </location>
</feature>
<keyword evidence="3" id="KW-1185">Reference proteome</keyword>
<dbReference type="RefSeq" id="XP_003957691.1">
    <property type="nucleotide sequence ID" value="XM_003957642.1"/>
</dbReference>
<organism evidence="2 3">
    <name type="scientific">Kazachstania africana (strain ATCC 22294 / BCRC 22015 / CBS 2517 / CECT 1963 / NBRC 1671 / NRRL Y-8276)</name>
    <name type="common">Yeast</name>
    <name type="synonym">Kluyveromyces africanus</name>
    <dbReference type="NCBI Taxonomy" id="1071382"/>
    <lineage>
        <taxon>Eukaryota</taxon>
        <taxon>Fungi</taxon>
        <taxon>Dikarya</taxon>
        <taxon>Ascomycota</taxon>
        <taxon>Saccharomycotina</taxon>
        <taxon>Saccharomycetes</taxon>
        <taxon>Saccharomycetales</taxon>
        <taxon>Saccharomycetaceae</taxon>
        <taxon>Kazachstania</taxon>
    </lineage>
</organism>
<name>H2AW06_KAZAF</name>
<dbReference type="GeneID" id="13883372"/>
<evidence type="ECO:0000313" key="2">
    <source>
        <dbReference type="EMBL" id="CCF58556.1"/>
    </source>
</evidence>
<dbReference type="InParanoid" id="H2AW06"/>